<dbReference type="InterPro" id="IPR055731">
    <property type="entry name" value="Pam3_gp33-like"/>
</dbReference>
<accession>A0A3D5IYP1</accession>
<name>A0A3D5IYP1_9FLAO</name>
<evidence type="ECO:0000313" key="3">
    <source>
        <dbReference type="Proteomes" id="UP000264330"/>
    </source>
</evidence>
<proteinExistence type="predicted"/>
<organism evidence="2 3">
    <name type="scientific">Zunongwangia profunda</name>
    <dbReference type="NCBI Taxonomy" id="398743"/>
    <lineage>
        <taxon>Bacteria</taxon>
        <taxon>Pseudomonadati</taxon>
        <taxon>Bacteroidota</taxon>
        <taxon>Flavobacteriia</taxon>
        <taxon>Flavobacteriales</taxon>
        <taxon>Flavobacteriaceae</taxon>
        <taxon>Zunongwangia</taxon>
    </lineage>
</organism>
<dbReference type="Pfam" id="PF23984">
    <property type="entry name" value="DUF7307"/>
    <property type="match status" value="1"/>
</dbReference>
<comment type="caution">
    <text evidence="2">The sequence shown here is derived from an EMBL/GenBank/DDBJ whole genome shotgun (WGS) entry which is preliminary data.</text>
</comment>
<evidence type="ECO:0000256" key="1">
    <source>
        <dbReference type="SAM" id="Coils"/>
    </source>
</evidence>
<dbReference type="EMBL" id="DPMF01000084">
    <property type="protein sequence ID" value="HCV80166.1"/>
    <property type="molecule type" value="Genomic_DNA"/>
</dbReference>
<evidence type="ECO:0000313" key="2">
    <source>
        <dbReference type="EMBL" id="HCV80166.1"/>
    </source>
</evidence>
<dbReference type="Proteomes" id="UP000264330">
    <property type="component" value="Unassembled WGS sequence"/>
</dbReference>
<feature type="coiled-coil region" evidence="1">
    <location>
        <begin position="16"/>
        <end position="50"/>
    </location>
</feature>
<gene>
    <name evidence="2" type="ORF">DGQ38_03870</name>
</gene>
<sequence length="184" mass="20588">MSSIDFEKDQRETLGAVNESNKLSDQVVKLQKLEDEVATEEGKLKELKRKRDLVSGEVIPTMMQEMNISTIKLADGSSVEVKPVYGASIPVAKREEAFKWLRDNGLGDLIKNEVTVAFGRNEDNKASQYAVLAKGQGYEPVQKLKVEPMTLKALVRERIEAGQDMPSDLFNLFAGSRTKITRKQ</sequence>
<dbReference type="RefSeq" id="WP_273301091.1">
    <property type="nucleotide sequence ID" value="NZ_CAJXAW010000164.1"/>
</dbReference>
<keyword evidence="1" id="KW-0175">Coiled coil</keyword>
<protein>
    <submittedName>
        <fullName evidence="2">Uncharacterized protein</fullName>
    </submittedName>
</protein>
<dbReference type="AlphaFoldDB" id="A0A3D5IYP1"/>
<reference evidence="2 3" key="1">
    <citation type="journal article" date="2018" name="Nat. Biotechnol.">
        <title>A standardized bacterial taxonomy based on genome phylogeny substantially revises the tree of life.</title>
        <authorList>
            <person name="Parks D.H."/>
            <person name="Chuvochina M."/>
            <person name="Waite D.W."/>
            <person name="Rinke C."/>
            <person name="Skarshewski A."/>
            <person name="Chaumeil P.A."/>
            <person name="Hugenholtz P."/>
        </authorList>
    </citation>
    <scope>NUCLEOTIDE SEQUENCE [LARGE SCALE GENOMIC DNA]</scope>
    <source>
        <strain evidence="2">UBA9359</strain>
    </source>
</reference>